<evidence type="ECO:0000313" key="3">
    <source>
        <dbReference type="Proteomes" id="UP001372338"/>
    </source>
</evidence>
<protein>
    <submittedName>
        <fullName evidence="2">Uncharacterized protein</fullName>
    </submittedName>
</protein>
<feature type="compositionally biased region" description="Basic and acidic residues" evidence="1">
    <location>
        <begin position="67"/>
        <end position="76"/>
    </location>
</feature>
<gene>
    <name evidence="2" type="ORF">RIF29_16585</name>
</gene>
<proteinExistence type="predicted"/>
<sequence length="84" mass="9104">MAETTRLGGTVGDPSSLPVVLVEQMQQRSQIWKKQSPSVSRDRRRWRWRGDLSCGGGTTLTPSSKDGGGRRKEKEGGCGGVMKG</sequence>
<dbReference type="AlphaFoldDB" id="A0AAN9IC67"/>
<feature type="region of interest" description="Disordered" evidence="1">
    <location>
        <begin position="49"/>
        <end position="84"/>
    </location>
</feature>
<evidence type="ECO:0000256" key="1">
    <source>
        <dbReference type="SAM" id="MobiDB-lite"/>
    </source>
</evidence>
<reference evidence="2 3" key="1">
    <citation type="submission" date="2024-01" db="EMBL/GenBank/DDBJ databases">
        <title>The genomes of 5 underutilized Papilionoideae crops provide insights into root nodulation and disease resistanc.</title>
        <authorList>
            <person name="Yuan L."/>
        </authorList>
    </citation>
    <scope>NUCLEOTIDE SEQUENCE [LARGE SCALE GENOMIC DNA]</scope>
    <source>
        <strain evidence="2">ZHUSHIDOU_FW_LH</strain>
        <tissue evidence="2">Leaf</tissue>
    </source>
</reference>
<comment type="caution">
    <text evidence="2">The sequence shown here is derived from an EMBL/GenBank/DDBJ whole genome shotgun (WGS) entry which is preliminary data.</text>
</comment>
<evidence type="ECO:0000313" key="2">
    <source>
        <dbReference type="EMBL" id="KAK7275468.1"/>
    </source>
</evidence>
<name>A0AAN9IC67_CROPI</name>
<dbReference type="Proteomes" id="UP001372338">
    <property type="component" value="Unassembled WGS sequence"/>
</dbReference>
<accession>A0AAN9IC67</accession>
<dbReference type="EMBL" id="JAYWIO010000003">
    <property type="protein sequence ID" value="KAK7275468.1"/>
    <property type="molecule type" value="Genomic_DNA"/>
</dbReference>
<keyword evidence="3" id="KW-1185">Reference proteome</keyword>
<organism evidence="2 3">
    <name type="scientific">Crotalaria pallida</name>
    <name type="common">Smooth rattlebox</name>
    <name type="synonym">Crotalaria striata</name>
    <dbReference type="NCBI Taxonomy" id="3830"/>
    <lineage>
        <taxon>Eukaryota</taxon>
        <taxon>Viridiplantae</taxon>
        <taxon>Streptophyta</taxon>
        <taxon>Embryophyta</taxon>
        <taxon>Tracheophyta</taxon>
        <taxon>Spermatophyta</taxon>
        <taxon>Magnoliopsida</taxon>
        <taxon>eudicotyledons</taxon>
        <taxon>Gunneridae</taxon>
        <taxon>Pentapetalae</taxon>
        <taxon>rosids</taxon>
        <taxon>fabids</taxon>
        <taxon>Fabales</taxon>
        <taxon>Fabaceae</taxon>
        <taxon>Papilionoideae</taxon>
        <taxon>50 kb inversion clade</taxon>
        <taxon>genistoids sensu lato</taxon>
        <taxon>core genistoids</taxon>
        <taxon>Crotalarieae</taxon>
        <taxon>Crotalaria</taxon>
    </lineage>
</organism>